<keyword evidence="1" id="KW-0732">Signal</keyword>
<dbReference type="EMBL" id="JAQQXT010000001">
    <property type="protein sequence ID" value="MDC8770305.1"/>
    <property type="molecule type" value="Genomic_DNA"/>
</dbReference>
<sequence>MKFTSIACAAVLAAASIGAAQAAPLVTNGDFNTGTGIGLLGTKATAPGWSSDNEGTAFNFLVDQNADTTGFQSNSGTIQLYGPGTGYFNGFRDSSNGNRFFGSDADYLPAKLYQTITGLQVNQHYTLSFEWAGAQFVRQGPSEGVANASQWHVTVGNGGNNVLDVRTTMHDNPNGKGFGGWFDVSYDFIAQSTSATLTFLAEGKNLNGPSFALLDNVVITTAVPEPSTYALLLAGLGAVGFIARRRKAD</sequence>
<feature type="signal peptide" evidence="1">
    <location>
        <begin position="1"/>
        <end position="22"/>
    </location>
</feature>
<evidence type="ECO:0000259" key="2">
    <source>
        <dbReference type="Pfam" id="PF07589"/>
    </source>
</evidence>
<organism evidence="3 4">
    <name type="scientific">Roseateles albus</name>
    <dbReference type="NCBI Taxonomy" id="2987525"/>
    <lineage>
        <taxon>Bacteria</taxon>
        <taxon>Pseudomonadati</taxon>
        <taxon>Pseudomonadota</taxon>
        <taxon>Betaproteobacteria</taxon>
        <taxon>Burkholderiales</taxon>
        <taxon>Sphaerotilaceae</taxon>
        <taxon>Roseateles</taxon>
    </lineage>
</organism>
<dbReference type="RefSeq" id="WP_273598767.1">
    <property type="nucleotide sequence ID" value="NZ_JAQQXT010000001.1"/>
</dbReference>
<accession>A0ABT5K960</accession>
<feature type="domain" description="Ice-binding protein C-terminal" evidence="2">
    <location>
        <begin position="222"/>
        <end position="246"/>
    </location>
</feature>
<evidence type="ECO:0000313" key="3">
    <source>
        <dbReference type="EMBL" id="MDC8770305.1"/>
    </source>
</evidence>
<dbReference type="InterPro" id="IPR013424">
    <property type="entry name" value="Ice-binding_C"/>
</dbReference>
<gene>
    <name evidence="3" type="ORF">PRZ03_01890</name>
</gene>
<dbReference type="NCBIfam" id="TIGR02595">
    <property type="entry name" value="PEP_CTERM"/>
    <property type="match status" value="1"/>
</dbReference>
<evidence type="ECO:0000256" key="1">
    <source>
        <dbReference type="SAM" id="SignalP"/>
    </source>
</evidence>
<dbReference type="Pfam" id="PF07589">
    <property type="entry name" value="PEP-CTERM"/>
    <property type="match status" value="1"/>
</dbReference>
<protein>
    <submittedName>
        <fullName evidence="3">PEP-CTERM sorting domain-containing protein</fullName>
    </submittedName>
</protein>
<feature type="chain" id="PRO_5045604189" evidence="1">
    <location>
        <begin position="23"/>
        <end position="249"/>
    </location>
</feature>
<comment type="caution">
    <text evidence="3">The sequence shown here is derived from an EMBL/GenBank/DDBJ whole genome shotgun (WGS) entry which is preliminary data.</text>
</comment>
<dbReference type="Gene3D" id="2.60.120.260">
    <property type="entry name" value="Galactose-binding domain-like"/>
    <property type="match status" value="1"/>
</dbReference>
<keyword evidence="4" id="KW-1185">Reference proteome</keyword>
<evidence type="ECO:0000313" key="4">
    <source>
        <dbReference type="Proteomes" id="UP001221189"/>
    </source>
</evidence>
<reference evidence="3 4" key="1">
    <citation type="submission" date="2022-10" db="EMBL/GenBank/DDBJ databases">
        <title>Paucibacter sp. hw1 Genome sequencing.</title>
        <authorList>
            <person name="Park S."/>
        </authorList>
    </citation>
    <scope>NUCLEOTIDE SEQUENCE [LARGE SCALE GENOMIC DNA]</scope>
    <source>
        <strain evidence="4">hw1</strain>
    </source>
</reference>
<name>A0ABT5K960_9BURK</name>
<dbReference type="Proteomes" id="UP001221189">
    <property type="component" value="Unassembled WGS sequence"/>
</dbReference>
<proteinExistence type="predicted"/>